<feature type="transmembrane region" description="Helical" evidence="1">
    <location>
        <begin position="75"/>
        <end position="97"/>
    </location>
</feature>
<evidence type="ECO:0000256" key="1">
    <source>
        <dbReference type="SAM" id="Phobius"/>
    </source>
</evidence>
<feature type="transmembrane region" description="Helical" evidence="1">
    <location>
        <begin position="130"/>
        <end position="147"/>
    </location>
</feature>
<keyword evidence="1" id="KW-1133">Transmembrane helix</keyword>
<accession>A0ABS0L2P2</accession>
<evidence type="ECO:0008006" key="4">
    <source>
        <dbReference type="Google" id="ProtNLM"/>
    </source>
</evidence>
<keyword evidence="1" id="KW-0812">Transmembrane</keyword>
<feature type="transmembrane region" description="Helical" evidence="1">
    <location>
        <begin position="378"/>
        <end position="395"/>
    </location>
</feature>
<name>A0ABS0L2P2_9BACT</name>
<keyword evidence="1" id="KW-0472">Membrane</keyword>
<keyword evidence="3" id="KW-1185">Reference proteome</keyword>
<dbReference type="RefSeq" id="WP_196954674.1">
    <property type="nucleotide sequence ID" value="NZ_JADWYK010000004.1"/>
</dbReference>
<dbReference type="EMBL" id="JADWYK010000004">
    <property type="protein sequence ID" value="MBG8553652.1"/>
    <property type="molecule type" value="Genomic_DNA"/>
</dbReference>
<feature type="transmembrane region" description="Helical" evidence="1">
    <location>
        <begin position="167"/>
        <end position="188"/>
    </location>
</feature>
<reference evidence="2 3" key="1">
    <citation type="submission" date="2020-11" db="EMBL/GenBank/DDBJ databases">
        <title>Hymenobacter sp.</title>
        <authorList>
            <person name="Kim M.K."/>
        </authorList>
    </citation>
    <scope>NUCLEOTIDE SEQUENCE [LARGE SCALE GENOMIC DNA]</scope>
    <source>
        <strain evidence="2 3">BT594</strain>
    </source>
</reference>
<gene>
    <name evidence="2" type="ORF">I5L79_08845</name>
</gene>
<feature type="transmembrane region" description="Helical" evidence="1">
    <location>
        <begin position="301"/>
        <end position="319"/>
    </location>
</feature>
<protein>
    <recommendedName>
        <fullName evidence="4">Glycosyltransferase RgtA/B/C/D-like domain-containing protein</fullName>
    </recommendedName>
</protein>
<feature type="transmembrane region" description="Helical" evidence="1">
    <location>
        <begin position="195"/>
        <end position="214"/>
    </location>
</feature>
<feature type="transmembrane region" description="Helical" evidence="1">
    <location>
        <begin position="351"/>
        <end position="369"/>
    </location>
</feature>
<sequence>MFARWPRFVHCLVLPAGLLLASGWGLGTYFETSDDLAIIQLVRGITAAVPVSNLHFYFHGLAAVLAVLCQQWPAVPWYATLLFVLLYGATALAFAVIDKLLRGRVPAWQITLLLLLFYSTLWLEHAMWFHFGRVAVLLAGSGLLFAAQRPTQRWAQTLGLSAFGLAWLIWPGAADVALLAVLPGLWWLTGRRAAPLIVAAIAWAVVAGLALHLLRPASSQAYRQLHQQATALNDYRLYRLAPASATDSLGLRLAASGMLGDSTLVNEALFRRAAHFEPTYFGQHVAPAKLQATVFGLIREYFPALLVLATLAAWVLAHADMRGRPGFWLALLAWAGLLLGLGTLLRLPPHLALPLLDLLVLSAVVFVLRDEMESERRAVRALLLVLGIAALPYTVKTLRRHQQLRAEQHRGLQQLRQMRRHTYPAAVVVTDVLDEAYKSQSPWGRPRLGEGVGFLSVTGWYTADPSQAQLRRYLTGTTDMVPALRQLARRRAAVKWYLTPATARLLNQQLARDGQSGQQPWQLVARERTGAGSSTVPRLYFPTDKPVE</sequence>
<comment type="caution">
    <text evidence="2">The sequence shown here is derived from an EMBL/GenBank/DDBJ whole genome shotgun (WGS) entry which is preliminary data.</text>
</comment>
<evidence type="ECO:0000313" key="2">
    <source>
        <dbReference type="EMBL" id="MBG8553652.1"/>
    </source>
</evidence>
<feature type="transmembrane region" description="Helical" evidence="1">
    <location>
        <begin position="47"/>
        <end position="68"/>
    </location>
</feature>
<feature type="transmembrane region" description="Helical" evidence="1">
    <location>
        <begin position="326"/>
        <end position="345"/>
    </location>
</feature>
<evidence type="ECO:0000313" key="3">
    <source>
        <dbReference type="Proteomes" id="UP000601099"/>
    </source>
</evidence>
<dbReference type="Proteomes" id="UP000601099">
    <property type="component" value="Unassembled WGS sequence"/>
</dbReference>
<proteinExistence type="predicted"/>
<organism evidence="2 3">
    <name type="scientific">Hymenobacter guriensis</name>
    <dbReference type="NCBI Taxonomy" id="2793065"/>
    <lineage>
        <taxon>Bacteria</taxon>
        <taxon>Pseudomonadati</taxon>
        <taxon>Bacteroidota</taxon>
        <taxon>Cytophagia</taxon>
        <taxon>Cytophagales</taxon>
        <taxon>Hymenobacteraceae</taxon>
        <taxon>Hymenobacter</taxon>
    </lineage>
</organism>